<proteinExistence type="predicted"/>
<protein>
    <recommendedName>
        <fullName evidence="3">Transmembrane protein</fullName>
    </recommendedName>
</protein>
<dbReference type="RefSeq" id="WP_145771847.1">
    <property type="nucleotide sequence ID" value="NZ_LR778301.1"/>
</dbReference>
<evidence type="ECO:0008006" key="3">
    <source>
        <dbReference type="Google" id="ProtNLM"/>
    </source>
</evidence>
<dbReference type="NCBIfam" id="NF041043">
    <property type="entry name" value="BPSS1780_fam"/>
    <property type="match status" value="1"/>
</dbReference>
<dbReference type="EMBL" id="LR778301">
    <property type="protein sequence ID" value="CAB1370358.1"/>
    <property type="molecule type" value="Genomic_DNA"/>
</dbReference>
<dbReference type="KEGG" id="doe:DENOEST_3204"/>
<dbReference type="AlphaFoldDB" id="A0A6S6XZ70"/>
<accession>A0A6S6XZ70</accession>
<dbReference type="Proteomes" id="UP000515733">
    <property type="component" value="Chromosome"/>
</dbReference>
<sequence>MNAAATMQTQEPKTVGVERAMQWLAEGWRLFRAAPAIWIALTVVLFVINILLNLVPVLGGLAAALLMPVFFGGLMAGCAAQARDEDLQFDTLFAGFRTNTASLMTLGLLSVAAMVVIALLAFLVGGGAMMGSMMGRGMDPAGGATLALGGMLMASLLVLALSVPVAMALWFAVPLVMLGNVAPVAALKSSFSACLKNMLPFLVYGVVVFVLTFIAAIPFGLGLLVLVPVVIASIYASYRDIFP</sequence>
<evidence type="ECO:0000313" key="2">
    <source>
        <dbReference type="Proteomes" id="UP000515733"/>
    </source>
</evidence>
<reference evidence="1 2" key="1">
    <citation type="submission" date="2020-03" db="EMBL/GenBank/DDBJ databases">
        <authorList>
            <consortium name="Genoscope - CEA"/>
            <person name="William W."/>
        </authorList>
    </citation>
    <scope>NUCLEOTIDE SEQUENCE [LARGE SCALE GENOMIC DNA]</scope>
    <source>
        <strain evidence="2">DSM 16959</strain>
    </source>
</reference>
<dbReference type="InterPro" id="IPR047798">
    <property type="entry name" value="BPSS1780-like"/>
</dbReference>
<gene>
    <name evidence="1" type="ORF">DENOEST_3204</name>
</gene>
<evidence type="ECO:0000313" key="1">
    <source>
        <dbReference type="EMBL" id="CAB1370358.1"/>
    </source>
</evidence>
<keyword evidence="2" id="KW-1185">Reference proteome</keyword>
<dbReference type="OrthoDB" id="5298483at2"/>
<name>A0A6S6XZ70_9PROT</name>
<organism evidence="1 2">
    <name type="scientific">Denitratisoma oestradiolicum</name>
    <dbReference type="NCBI Taxonomy" id="311182"/>
    <lineage>
        <taxon>Bacteria</taxon>
        <taxon>Pseudomonadati</taxon>
        <taxon>Pseudomonadota</taxon>
        <taxon>Betaproteobacteria</taxon>
        <taxon>Nitrosomonadales</taxon>
        <taxon>Sterolibacteriaceae</taxon>
        <taxon>Denitratisoma</taxon>
    </lineage>
</organism>